<dbReference type="GO" id="GO:0005886">
    <property type="term" value="C:plasma membrane"/>
    <property type="evidence" value="ECO:0007669"/>
    <property type="project" value="TreeGrafter"/>
</dbReference>
<accession>A0A7J7P541</accession>
<dbReference type="PROSITE" id="PS50011">
    <property type="entry name" value="PROTEIN_KINASE_DOM"/>
    <property type="match status" value="1"/>
</dbReference>
<dbReference type="PANTHER" id="PTHR27005">
    <property type="entry name" value="WALL-ASSOCIATED RECEPTOR KINASE-LIKE 21"/>
    <property type="match status" value="1"/>
</dbReference>
<dbReference type="PROSITE" id="PS50026">
    <property type="entry name" value="EGF_3"/>
    <property type="match status" value="1"/>
</dbReference>
<dbReference type="PROSITE" id="PS00108">
    <property type="entry name" value="PROTEIN_KINASE_ST"/>
    <property type="match status" value="1"/>
</dbReference>
<dbReference type="Gene3D" id="2.10.25.10">
    <property type="entry name" value="Laminin"/>
    <property type="match status" value="1"/>
</dbReference>
<dbReference type="InterPro" id="IPR000152">
    <property type="entry name" value="EGF-type_Asp/Asn_hydroxyl_site"/>
</dbReference>
<evidence type="ECO:0000313" key="19">
    <source>
        <dbReference type="EMBL" id="KAF6174244.1"/>
    </source>
</evidence>
<dbReference type="PROSITE" id="PS00010">
    <property type="entry name" value="ASX_HYDROXYL"/>
    <property type="match status" value="1"/>
</dbReference>
<evidence type="ECO:0000256" key="4">
    <source>
        <dbReference type="ARBA" id="ARBA00022692"/>
    </source>
</evidence>
<evidence type="ECO:0000256" key="13">
    <source>
        <dbReference type="PROSITE-ProRule" id="PRU00076"/>
    </source>
</evidence>
<dbReference type="InterPro" id="IPR008271">
    <property type="entry name" value="Ser/Thr_kinase_AS"/>
</dbReference>
<feature type="signal peptide" evidence="16">
    <location>
        <begin position="1"/>
        <end position="15"/>
    </location>
</feature>
<dbReference type="PROSITE" id="PS00107">
    <property type="entry name" value="PROTEIN_KINASE_ATP"/>
    <property type="match status" value="1"/>
</dbReference>
<dbReference type="SMART" id="SM00220">
    <property type="entry name" value="S_TKc"/>
    <property type="match status" value="1"/>
</dbReference>
<name>A0A7J7P541_9MAGN</name>
<keyword evidence="11 13" id="KW-1015">Disulfide bond</keyword>
<sequence>MFLKFLICFSWLAFASPALETKPGCQETCGNITIPYPFGMGDECSISPWYNINCNTSYNPPTPFISTSNLQVVKISQTEVRVSNWLAVSCYATSGNLITNIPAHINLSTTPFTFSDTRNKFTVVGCDTLALIKGAGDISYTSGCVSLCDTLETLQSETLQANKSCSGLGCCQTSIPKGLKMFSTQVGSLDNYTKISSFDNCGYAFLAEHEKYTFEVSDFLYTNFLNKAKNVPVVLDWAIGEDQTCEEAQSNVTTFACMDNSECYDLDNSPGYRCRCLNGYGGNAYLSNGCQDINECEDPNNNPCEGICNNTLGGYNCFCPHGKHGDGRRDGSGCTSNNKEFPILNVTLGIGFGFLFLLVGISWLYFSINKRKLIQLKEKFFQQNGGLLLKQQMASHEGSVESSKIFTTEELELATNNYADDRILGKGGYGTVYKGILPDRRIVAIKKSKIVDESQIEQFINEFVILTQVNHRNVVKLFGCCLETEVPLLVYEYVSNGNLYEHIHRTRGNYSISWENSLRIAAETAGALAYLHSAAATPVIHRDVKSANILLNDNFTAKVADFGASRLVPLDQTKVSTLVQGTLGYLDPEYFQSSQLTEKSDVYSFGVVLVELLTGEKPFCLKRSDLERNLASYFIVSLKENRLFKLLESQMMNEGQMEQVVAYSELAKRCLSLKGDKRPTMKEVEMELERLRKFETHQGDILRREESMPLLSEPSDLYSVGGSSYTVNGSGQYSMDILSTAFTPR</sequence>
<dbReference type="Gene3D" id="3.30.200.20">
    <property type="entry name" value="Phosphorylase Kinase, domain 1"/>
    <property type="match status" value="1"/>
</dbReference>
<dbReference type="InterPro" id="IPR000742">
    <property type="entry name" value="EGF"/>
</dbReference>
<feature type="disulfide bond" evidence="13">
    <location>
        <begin position="257"/>
        <end position="274"/>
    </location>
</feature>
<keyword evidence="9 15" id="KW-1133">Transmembrane helix</keyword>
<dbReference type="PROSITE" id="PS01187">
    <property type="entry name" value="EGF_CA"/>
    <property type="match status" value="1"/>
</dbReference>
<dbReference type="InterPro" id="IPR013695">
    <property type="entry name" value="WAK"/>
</dbReference>
<dbReference type="SUPFAM" id="SSF57196">
    <property type="entry name" value="EGF/Laminin"/>
    <property type="match status" value="1"/>
</dbReference>
<evidence type="ECO:0000256" key="7">
    <source>
        <dbReference type="ARBA" id="ARBA00022777"/>
    </source>
</evidence>
<reference evidence="19 20" key="1">
    <citation type="journal article" date="2020" name="IScience">
        <title>Genome Sequencing of the Endangered Kingdonia uniflora (Circaeasteraceae, Ranunculales) Reveals Potential Mechanisms of Evolutionary Specialization.</title>
        <authorList>
            <person name="Sun Y."/>
            <person name="Deng T."/>
            <person name="Zhang A."/>
            <person name="Moore M.J."/>
            <person name="Landis J.B."/>
            <person name="Lin N."/>
            <person name="Zhang H."/>
            <person name="Zhang X."/>
            <person name="Huang J."/>
            <person name="Zhang X."/>
            <person name="Sun H."/>
            <person name="Wang H."/>
        </authorList>
    </citation>
    <scope>NUCLEOTIDE SEQUENCE [LARGE SCALE GENOMIC DNA]</scope>
    <source>
        <strain evidence="19">TB1705</strain>
        <tissue evidence="19">Leaf</tissue>
    </source>
</reference>
<dbReference type="InterPro" id="IPR045274">
    <property type="entry name" value="WAK-like"/>
</dbReference>
<keyword evidence="20" id="KW-1185">Reference proteome</keyword>
<dbReference type="InterPro" id="IPR018097">
    <property type="entry name" value="EGF_Ca-bd_CS"/>
</dbReference>
<keyword evidence="5 16" id="KW-0732">Signal</keyword>
<dbReference type="SUPFAM" id="SSF56112">
    <property type="entry name" value="Protein kinase-like (PK-like)"/>
    <property type="match status" value="1"/>
</dbReference>
<keyword evidence="8 14" id="KW-0067">ATP-binding</keyword>
<dbReference type="GO" id="GO:0005509">
    <property type="term" value="F:calcium ion binding"/>
    <property type="evidence" value="ECO:0007669"/>
    <property type="project" value="InterPro"/>
</dbReference>
<dbReference type="GO" id="GO:0007166">
    <property type="term" value="P:cell surface receptor signaling pathway"/>
    <property type="evidence" value="ECO:0007669"/>
    <property type="project" value="InterPro"/>
</dbReference>
<evidence type="ECO:0000256" key="16">
    <source>
        <dbReference type="SAM" id="SignalP"/>
    </source>
</evidence>
<dbReference type="OrthoDB" id="4062651at2759"/>
<dbReference type="FunFam" id="1.10.510.10:FF:000084">
    <property type="entry name" value="Wall-associated receptor kinase 2"/>
    <property type="match status" value="1"/>
</dbReference>
<feature type="domain" description="Protein kinase" evidence="17">
    <location>
        <begin position="418"/>
        <end position="691"/>
    </location>
</feature>
<dbReference type="SMART" id="SM00179">
    <property type="entry name" value="EGF_CA"/>
    <property type="match status" value="1"/>
</dbReference>
<evidence type="ECO:0000256" key="11">
    <source>
        <dbReference type="ARBA" id="ARBA00023157"/>
    </source>
</evidence>
<keyword evidence="13" id="KW-0245">EGF-like domain</keyword>
<comment type="caution">
    <text evidence="13">Lacks conserved residue(s) required for the propagation of feature annotation.</text>
</comment>
<keyword evidence="10 15" id="KW-0472">Membrane</keyword>
<evidence type="ECO:0000256" key="6">
    <source>
        <dbReference type="ARBA" id="ARBA00022741"/>
    </source>
</evidence>
<dbReference type="CDD" id="cd00054">
    <property type="entry name" value="EGF_CA"/>
    <property type="match status" value="1"/>
</dbReference>
<dbReference type="InterPro" id="IPR025287">
    <property type="entry name" value="WAK_GUB"/>
</dbReference>
<dbReference type="InterPro" id="IPR001881">
    <property type="entry name" value="EGF-like_Ca-bd_dom"/>
</dbReference>
<evidence type="ECO:0000256" key="8">
    <source>
        <dbReference type="ARBA" id="ARBA00022840"/>
    </source>
</evidence>
<evidence type="ECO:0000313" key="20">
    <source>
        <dbReference type="Proteomes" id="UP000541444"/>
    </source>
</evidence>
<evidence type="ECO:0000259" key="17">
    <source>
        <dbReference type="PROSITE" id="PS50011"/>
    </source>
</evidence>
<dbReference type="Gene3D" id="1.10.510.10">
    <property type="entry name" value="Transferase(Phosphotransferase) domain 1"/>
    <property type="match status" value="1"/>
</dbReference>
<dbReference type="Pfam" id="PF13947">
    <property type="entry name" value="GUB_WAK_bind"/>
    <property type="match status" value="1"/>
</dbReference>
<evidence type="ECO:0000259" key="18">
    <source>
        <dbReference type="PROSITE" id="PS50026"/>
    </source>
</evidence>
<dbReference type="SMART" id="SM00181">
    <property type="entry name" value="EGF"/>
    <property type="match status" value="2"/>
</dbReference>
<evidence type="ECO:0000256" key="1">
    <source>
        <dbReference type="ARBA" id="ARBA00004479"/>
    </source>
</evidence>
<dbReference type="Proteomes" id="UP000541444">
    <property type="component" value="Unassembled WGS sequence"/>
</dbReference>
<proteinExistence type="predicted"/>
<dbReference type="InterPro" id="IPR000719">
    <property type="entry name" value="Prot_kinase_dom"/>
</dbReference>
<evidence type="ECO:0000256" key="5">
    <source>
        <dbReference type="ARBA" id="ARBA00022729"/>
    </source>
</evidence>
<evidence type="ECO:0000256" key="12">
    <source>
        <dbReference type="ARBA" id="ARBA00023180"/>
    </source>
</evidence>
<dbReference type="GO" id="GO:0004674">
    <property type="term" value="F:protein serine/threonine kinase activity"/>
    <property type="evidence" value="ECO:0007669"/>
    <property type="project" value="UniProtKB-KW"/>
</dbReference>
<dbReference type="EMBL" id="JACGCM010000287">
    <property type="protein sequence ID" value="KAF6174244.1"/>
    <property type="molecule type" value="Genomic_DNA"/>
</dbReference>
<feature type="transmembrane region" description="Helical" evidence="15">
    <location>
        <begin position="343"/>
        <end position="366"/>
    </location>
</feature>
<evidence type="ECO:0000256" key="2">
    <source>
        <dbReference type="ARBA" id="ARBA00022527"/>
    </source>
</evidence>
<keyword evidence="3" id="KW-0808">Transferase</keyword>
<keyword evidence="2" id="KW-0723">Serine/threonine-protein kinase</keyword>
<dbReference type="PANTHER" id="PTHR27005:SF492">
    <property type="entry name" value="LOW QUALITY PROTEIN: WALL-ASSOCIATED RECEPTOR KINASE-LIKE 1"/>
    <property type="match status" value="1"/>
</dbReference>
<evidence type="ECO:0000256" key="9">
    <source>
        <dbReference type="ARBA" id="ARBA00022989"/>
    </source>
</evidence>
<feature type="chain" id="PRO_5029610956" evidence="16">
    <location>
        <begin position="16"/>
        <end position="745"/>
    </location>
</feature>
<keyword evidence="4 15" id="KW-0812">Transmembrane</keyword>
<evidence type="ECO:0000256" key="15">
    <source>
        <dbReference type="SAM" id="Phobius"/>
    </source>
</evidence>
<organism evidence="19 20">
    <name type="scientific">Kingdonia uniflora</name>
    <dbReference type="NCBI Taxonomy" id="39325"/>
    <lineage>
        <taxon>Eukaryota</taxon>
        <taxon>Viridiplantae</taxon>
        <taxon>Streptophyta</taxon>
        <taxon>Embryophyta</taxon>
        <taxon>Tracheophyta</taxon>
        <taxon>Spermatophyta</taxon>
        <taxon>Magnoliopsida</taxon>
        <taxon>Ranunculales</taxon>
        <taxon>Circaeasteraceae</taxon>
        <taxon>Kingdonia</taxon>
    </lineage>
</organism>
<keyword evidence="6 14" id="KW-0547">Nucleotide-binding</keyword>
<dbReference type="GO" id="GO:0030247">
    <property type="term" value="F:polysaccharide binding"/>
    <property type="evidence" value="ECO:0007669"/>
    <property type="project" value="InterPro"/>
</dbReference>
<evidence type="ECO:0000256" key="10">
    <source>
        <dbReference type="ARBA" id="ARBA00023136"/>
    </source>
</evidence>
<comment type="subcellular location">
    <subcellularLocation>
        <location evidence="1">Membrane</location>
        <topology evidence="1">Single-pass type I membrane protein</topology>
    </subcellularLocation>
</comment>
<dbReference type="Pfam" id="PF08488">
    <property type="entry name" value="WAK"/>
    <property type="match status" value="1"/>
</dbReference>
<evidence type="ECO:0000256" key="14">
    <source>
        <dbReference type="PROSITE-ProRule" id="PRU10141"/>
    </source>
</evidence>
<gene>
    <name evidence="19" type="ORF">GIB67_033776</name>
</gene>
<dbReference type="FunFam" id="3.30.200.20:FF:000043">
    <property type="entry name" value="Wall-associated receptor kinase 2"/>
    <property type="match status" value="1"/>
</dbReference>
<feature type="binding site" evidence="14">
    <location>
        <position position="447"/>
    </location>
    <ligand>
        <name>ATP</name>
        <dbReference type="ChEBI" id="CHEBI:30616"/>
    </ligand>
</feature>
<comment type="caution">
    <text evidence="19">The sequence shown here is derived from an EMBL/GenBank/DDBJ whole genome shotgun (WGS) entry which is preliminary data.</text>
</comment>
<dbReference type="CDD" id="cd14066">
    <property type="entry name" value="STKc_IRAK"/>
    <property type="match status" value="1"/>
</dbReference>
<dbReference type="AlphaFoldDB" id="A0A7J7P541"/>
<dbReference type="InterPro" id="IPR011009">
    <property type="entry name" value="Kinase-like_dom_sf"/>
</dbReference>
<keyword evidence="12" id="KW-0325">Glycoprotein</keyword>
<dbReference type="InterPro" id="IPR017441">
    <property type="entry name" value="Protein_kinase_ATP_BS"/>
</dbReference>
<dbReference type="Pfam" id="PF00069">
    <property type="entry name" value="Pkinase"/>
    <property type="match status" value="1"/>
</dbReference>
<feature type="domain" description="EGF-like" evidence="18">
    <location>
        <begin position="249"/>
        <end position="291"/>
    </location>
</feature>
<protein>
    <submittedName>
        <fullName evidence="19">Uncharacterized protein</fullName>
    </submittedName>
</protein>
<dbReference type="GO" id="GO:0005524">
    <property type="term" value="F:ATP binding"/>
    <property type="evidence" value="ECO:0007669"/>
    <property type="project" value="UniProtKB-UniRule"/>
</dbReference>
<evidence type="ECO:0000256" key="3">
    <source>
        <dbReference type="ARBA" id="ARBA00022679"/>
    </source>
</evidence>
<keyword evidence="7" id="KW-0418">Kinase</keyword>